<dbReference type="GO" id="GO:0000716">
    <property type="term" value="P:transcription-coupled nucleotide-excision repair, DNA damage recognition"/>
    <property type="evidence" value="ECO:0007669"/>
    <property type="project" value="UniProtKB-UniRule"/>
</dbReference>
<dbReference type="InterPro" id="IPR041471">
    <property type="entry name" value="UvrB_inter"/>
</dbReference>
<keyword evidence="8 9" id="KW-0234">DNA repair</keyword>
<evidence type="ECO:0000256" key="7">
    <source>
        <dbReference type="ARBA" id="ARBA00023125"/>
    </source>
</evidence>
<evidence type="ECO:0000259" key="10">
    <source>
        <dbReference type="PROSITE" id="PS51192"/>
    </source>
</evidence>
<evidence type="ECO:0000256" key="5">
    <source>
        <dbReference type="ARBA" id="ARBA00022806"/>
    </source>
</evidence>
<dbReference type="SMART" id="SM00490">
    <property type="entry name" value="HELICc"/>
    <property type="match status" value="1"/>
</dbReference>
<accession>A0A4R7ZRS7</accession>
<comment type="caution">
    <text evidence="12">The sequence shown here is derived from an EMBL/GenBank/DDBJ whole genome shotgun (WGS) entry which is preliminary data.</text>
</comment>
<dbReference type="SMART" id="SM00487">
    <property type="entry name" value="DEXDc"/>
    <property type="match status" value="1"/>
</dbReference>
<keyword evidence="7 9" id="KW-0238">DNA-binding</keyword>
<dbReference type="GO" id="GO:0003684">
    <property type="term" value="F:damaged DNA binding"/>
    <property type="evidence" value="ECO:0007669"/>
    <property type="project" value="InterPro"/>
</dbReference>
<dbReference type="SUPFAM" id="SSF141259">
    <property type="entry name" value="CarD-like"/>
    <property type="match status" value="1"/>
</dbReference>
<evidence type="ECO:0000313" key="13">
    <source>
        <dbReference type="Proteomes" id="UP000294743"/>
    </source>
</evidence>
<evidence type="ECO:0000256" key="3">
    <source>
        <dbReference type="ARBA" id="ARBA00022763"/>
    </source>
</evidence>
<comment type="subcellular location">
    <subcellularLocation>
        <location evidence="9">Cytoplasm</location>
    </subcellularLocation>
</comment>
<dbReference type="EC" id="3.6.4.-" evidence="9"/>
<dbReference type="InterPro" id="IPR001650">
    <property type="entry name" value="Helicase_C-like"/>
</dbReference>
<protein>
    <recommendedName>
        <fullName evidence="9">Transcription-repair-coupling factor</fullName>
        <shortName evidence="9">TRCF</shortName>
        <ecNumber evidence="9">3.6.4.-</ecNumber>
    </recommendedName>
</protein>
<comment type="similarity">
    <text evidence="9">In the C-terminal section; belongs to the helicase family. RecG subfamily.</text>
</comment>
<dbReference type="NCBIfam" id="TIGR00580">
    <property type="entry name" value="mfd"/>
    <property type="match status" value="1"/>
</dbReference>
<dbReference type="HAMAP" id="MF_00969">
    <property type="entry name" value="TRCF"/>
    <property type="match status" value="1"/>
</dbReference>
<dbReference type="InterPro" id="IPR037235">
    <property type="entry name" value="TRCF-like_C_D7"/>
</dbReference>
<keyword evidence="2 9" id="KW-0547">Nucleotide-binding</keyword>
<dbReference type="InterPro" id="IPR027417">
    <property type="entry name" value="P-loop_NTPase"/>
</dbReference>
<evidence type="ECO:0000256" key="4">
    <source>
        <dbReference type="ARBA" id="ARBA00022801"/>
    </source>
</evidence>
<dbReference type="GO" id="GO:0003678">
    <property type="term" value="F:DNA helicase activity"/>
    <property type="evidence" value="ECO:0007669"/>
    <property type="project" value="TreeGrafter"/>
</dbReference>
<dbReference type="RefSeq" id="WP_134169300.1">
    <property type="nucleotide sequence ID" value="NZ_SODD01000014.1"/>
</dbReference>
<evidence type="ECO:0000313" key="12">
    <source>
        <dbReference type="EMBL" id="TDW20196.1"/>
    </source>
</evidence>
<evidence type="ECO:0000256" key="1">
    <source>
        <dbReference type="ARBA" id="ARBA00022490"/>
    </source>
</evidence>
<evidence type="ECO:0000256" key="2">
    <source>
        <dbReference type="ARBA" id="ARBA00022741"/>
    </source>
</evidence>
<name>A0A4R7ZRS7_9FIRM</name>
<keyword evidence="5" id="KW-0347">Helicase</keyword>
<sequence length="1114" mass="127823">MNNLLKVLSHNDAFKAFAAKSNQLGNLSEVEESLMIASTYQKQKESMLIVKHNLYTAQKLYERLSPLLKDKVLLFSVEESMRIEALSQNNEVVANKVEILYRLLHEDDLVIITHVGAYTKFLPNPKVFAEHIIELKIDQEIGYDSLKQTLFEAGYEKVGYVDQPLTYATRGGIIDVFSMNYDLPIRIEFFDNVIDSIRFFDISTKKTVKQIQEATIICASDILFSQAEETRIINQLSTKFADDELLEDIKERIGKKAFQPADRALYSLLEENYSIQDYGNFGYRILSSYEDCEEYHKKIFGENIGYIQEMSEIGEMLPIYTIAYEFYTFTRKDMKIHRFVSVKQPIFSNISELQTLDIPLERKVEEIRTYSQDYEVYVSVSEMEKELLLQIDKSLESLFASLPLISGFVATNEKIAVYTSQELFDTVHYKARYQNKFKDAEVLQHYQDLQPGDFVVHKLYGVGQYLGIVTKEKDGIHKDYLKVVYKGNDILFVPLEQFRLVRKFVSKEGASPKLNKLGTKDWEKTKEKVSANVKELAERLVKLYSLREKHIGHAYAPDSELQKSFEDDFDYSLTVDQKTATEEIKKDMESEVPMDRLLCGDVGFGKTEVALRAAFKAITDNKQVAFLCPTTILSLQHVKTAVARMRNFPVTIKVVNRFVSTKEMTQIKKDLAEGKIDLLIGTHRLLSKDIKFKDLGLLIIDEEQRFGVEHKEKIKELKNTIDVLSLSATPIPRTLQMSLVGIRSLSQLNTPPVNRLSVQTYVIEKDYSLIKEVIERELSRNGQVFYVYNKVKNIYSVASKLAKDMKGVRFGVAHGQMSKEDLEDVMLQFTNKEYDVLICTTIIETGIDIPNANTILVENADTFGLSQLYQIKGRVGRSSRLAYAYLLYAPNKQLSEIATKRLQSMKDFAKLGSGYQIALRDLTIRGAGEMLGPKQAGFIDTVGIDMYLEMLNDAIKESKGIKIEPEKEIIRTNVKVDAYFPEKFEEEDYEKLSLYQQIDGVSTLGKLNRLYKDTSDLYGKLPKQVGMLFEKKRLDLLVNEKHVESFREKDRDVEVNFTEKWSSSVDGVKLFQLATTISKEIRIAYVNKKIVAKLPKVKNYLELIIEFIAQCGKL</sequence>
<dbReference type="GO" id="GO:0016787">
    <property type="term" value="F:hydrolase activity"/>
    <property type="evidence" value="ECO:0007669"/>
    <property type="project" value="UniProtKB-KW"/>
</dbReference>
<evidence type="ECO:0000256" key="8">
    <source>
        <dbReference type="ARBA" id="ARBA00023204"/>
    </source>
</evidence>
<dbReference type="GO" id="GO:0006355">
    <property type="term" value="P:regulation of DNA-templated transcription"/>
    <property type="evidence" value="ECO:0007669"/>
    <property type="project" value="UniProtKB-UniRule"/>
</dbReference>
<dbReference type="PROSITE" id="PS51192">
    <property type="entry name" value="HELICASE_ATP_BIND_1"/>
    <property type="match status" value="1"/>
</dbReference>
<dbReference type="Proteomes" id="UP000294743">
    <property type="component" value="Unassembled WGS sequence"/>
</dbReference>
<dbReference type="Gene3D" id="3.40.50.300">
    <property type="entry name" value="P-loop containing nucleotide triphosphate hydrolases"/>
    <property type="match status" value="2"/>
</dbReference>
<dbReference type="Pfam" id="PF00271">
    <property type="entry name" value="Helicase_C"/>
    <property type="match status" value="1"/>
</dbReference>
<dbReference type="InterPro" id="IPR004576">
    <property type="entry name" value="Mfd"/>
</dbReference>
<dbReference type="EMBL" id="SODD01000014">
    <property type="protein sequence ID" value="TDW20196.1"/>
    <property type="molecule type" value="Genomic_DNA"/>
</dbReference>
<feature type="domain" description="Helicase C-terminal" evidence="11">
    <location>
        <begin position="762"/>
        <end position="923"/>
    </location>
</feature>
<dbReference type="Gene3D" id="3.40.50.11180">
    <property type="match status" value="1"/>
</dbReference>
<organism evidence="12 13">
    <name type="scientific">Breznakia blatticola</name>
    <dbReference type="NCBI Taxonomy" id="1754012"/>
    <lineage>
        <taxon>Bacteria</taxon>
        <taxon>Bacillati</taxon>
        <taxon>Bacillota</taxon>
        <taxon>Erysipelotrichia</taxon>
        <taxon>Erysipelotrichales</taxon>
        <taxon>Erysipelotrichaceae</taxon>
        <taxon>Breznakia</taxon>
    </lineage>
</organism>
<comment type="function">
    <text evidence="9">Couples transcription and DNA repair by recognizing RNA polymerase (RNAP) stalled at DNA lesions. Mediates ATP-dependent release of RNAP and its truncated transcript from the DNA, and recruitment of nucleotide excision repair machinery to the damaged site.</text>
</comment>
<dbReference type="AlphaFoldDB" id="A0A4R7ZRS7"/>
<dbReference type="Gene3D" id="3.30.2060.10">
    <property type="entry name" value="Penicillin-binding protein 1b domain"/>
    <property type="match status" value="1"/>
</dbReference>
<dbReference type="GO" id="GO:0005737">
    <property type="term" value="C:cytoplasm"/>
    <property type="evidence" value="ECO:0007669"/>
    <property type="project" value="UniProtKB-SubCell"/>
</dbReference>
<comment type="similarity">
    <text evidence="9">In the N-terminal section; belongs to the UvrB family.</text>
</comment>
<dbReference type="Pfam" id="PF02559">
    <property type="entry name" value="CarD_TRCF_RID"/>
    <property type="match status" value="1"/>
</dbReference>
<dbReference type="Gene3D" id="2.40.10.170">
    <property type="match status" value="1"/>
</dbReference>
<keyword evidence="4 9" id="KW-0378">Hydrolase</keyword>
<dbReference type="PANTHER" id="PTHR47964:SF1">
    <property type="entry name" value="ATP-DEPENDENT DNA HELICASE HOMOLOG RECG, CHLOROPLASTIC"/>
    <property type="match status" value="1"/>
</dbReference>
<dbReference type="InterPro" id="IPR014001">
    <property type="entry name" value="Helicase_ATP-bd"/>
</dbReference>
<dbReference type="Pfam" id="PF03461">
    <property type="entry name" value="TRCF"/>
    <property type="match status" value="1"/>
</dbReference>
<dbReference type="InterPro" id="IPR036101">
    <property type="entry name" value="CarD-like/TRCF_RID_sf"/>
</dbReference>
<evidence type="ECO:0000256" key="9">
    <source>
        <dbReference type="HAMAP-Rule" id="MF_00969"/>
    </source>
</evidence>
<dbReference type="InterPro" id="IPR011545">
    <property type="entry name" value="DEAD/DEAH_box_helicase_dom"/>
</dbReference>
<dbReference type="GO" id="GO:0005524">
    <property type="term" value="F:ATP binding"/>
    <property type="evidence" value="ECO:0007669"/>
    <property type="project" value="UniProtKB-UniRule"/>
</dbReference>
<dbReference type="SUPFAM" id="SSF52540">
    <property type="entry name" value="P-loop containing nucleoside triphosphate hydrolases"/>
    <property type="match status" value="3"/>
</dbReference>
<dbReference type="InterPro" id="IPR047112">
    <property type="entry name" value="RecG/Mfd"/>
</dbReference>
<evidence type="ECO:0000256" key="6">
    <source>
        <dbReference type="ARBA" id="ARBA00022840"/>
    </source>
</evidence>
<dbReference type="Gene3D" id="3.90.1150.50">
    <property type="entry name" value="Transcription-repair-coupling factor, D7 domain"/>
    <property type="match status" value="1"/>
</dbReference>
<dbReference type="Pfam" id="PF17757">
    <property type="entry name" value="UvrB_inter"/>
    <property type="match status" value="1"/>
</dbReference>
<dbReference type="OrthoDB" id="9804325at2"/>
<keyword evidence="3 9" id="KW-0227">DNA damage</keyword>
<dbReference type="PANTHER" id="PTHR47964">
    <property type="entry name" value="ATP-DEPENDENT DNA HELICASE HOMOLOG RECG, CHLOROPLASTIC"/>
    <property type="match status" value="1"/>
</dbReference>
<proteinExistence type="inferred from homology"/>
<feature type="domain" description="Helicase ATP-binding" evidence="10">
    <location>
        <begin position="587"/>
        <end position="748"/>
    </location>
</feature>
<keyword evidence="1 9" id="KW-0963">Cytoplasm</keyword>
<dbReference type="SMART" id="SM01058">
    <property type="entry name" value="CarD_TRCF"/>
    <property type="match status" value="1"/>
</dbReference>
<evidence type="ECO:0000259" key="11">
    <source>
        <dbReference type="PROSITE" id="PS51194"/>
    </source>
</evidence>
<dbReference type="InterPro" id="IPR003711">
    <property type="entry name" value="CarD-like/TRCF_RID"/>
</dbReference>
<gene>
    <name evidence="9" type="primary">mfd</name>
    <name evidence="12" type="ORF">EDD63_11426</name>
</gene>
<keyword evidence="13" id="KW-1185">Reference proteome</keyword>
<dbReference type="SUPFAM" id="SSF143517">
    <property type="entry name" value="TRCF domain-like"/>
    <property type="match status" value="1"/>
</dbReference>
<dbReference type="InterPro" id="IPR005118">
    <property type="entry name" value="TRCF_C"/>
</dbReference>
<dbReference type="CDD" id="cd17991">
    <property type="entry name" value="DEXHc_TRCF"/>
    <property type="match status" value="1"/>
</dbReference>
<dbReference type="SMART" id="SM00982">
    <property type="entry name" value="TRCF"/>
    <property type="match status" value="1"/>
</dbReference>
<reference evidence="12 13" key="1">
    <citation type="submission" date="2019-03" db="EMBL/GenBank/DDBJ databases">
        <title>Genomic Encyclopedia of Type Strains, Phase IV (KMG-IV): sequencing the most valuable type-strain genomes for metagenomic binning, comparative biology and taxonomic classification.</title>
        <authorList>
            <person name="Goeker M."/>
        </authorList>
    </citation>
    <scope>NUCLEOTIDE SEQUENCE [LARGE SCALE GENOMIC DNA]</scope>
    <source>
        <strain evidence="12 13">DSM 28867</strain>
    </source>
</reference>
<dbReference type="PROSITE" id="PS51194">
    <property type="entry name" value="HELICASE_CTER"/>
    <property type="match status" value="1"/>
</dbReference>
<dbReference type="Pfam" id="PF00270">
    <property type="entry name" value="DEAD"/>
    <property type="match status" value="1"/>
</dbReference>
<keyword evidence="6 9" id="KW-0067">ATP-binding</keyword>